<evidence type="ECO:0000313" key="2">
    <source>
        <dbReference type="Proteomes" id="UP000637628"/>
    </source>
</evidence>
<evidence type="ECO:0000313" key="1">
    <source>
        <dbReference type="EMBL" id="GID99803.1"/>
    </source>
</evidence>
<organism evidence="1 2">
    <name type="scientific">Paractinoplanes durhamensis</name>
    <dbReference type="NCBI Taxonomy" id="113563"/>
    <lineage>
        <taxon>Bacteria</taxon>
        <taxon>Bacillati</taxon>
        <taxon>Actinomycetota</taxon>
        <taxon>Actinomycetes</taxon>
        <taxon>Micromonosporales</taxon>
        <taxon>Micromonosporaceae</taxon>
        <taxon>Paractinoplanes</taxon>
    </lineage>
</organism>
<evidence type="ECO:0008006" key="3">
    <source>
        <dbReference type="Google" id="ProtNLM"/>
    </source>
</evidence>
<gene>
    <name evidence="1" type="ORF">Adu01nite_11540</name>
</gene>
<reference evidence="1 2" key="1">
    <citation type="submission" date="2021-01" db="EMBL/GenBank/DDBJ databases">
        <title>Whole genome shotgun sequence of Actinoplanes durhamensis NBRC 14914.</title>
        <authorList>
            <person name="Komaki H."/>
            <person name="Tamura T."/>
        </authorList>
    </citation>
    <scope>NUCLEOTIDE SEQUENCE [LARGE SCALE GENOMIC DNA]</scope>
    <source>
        <strain evidence="1 2">NBRC 14914</strain>
    </source>
</reference>
<dbReference type="Proteomes" id="UP000637628">
    <property type="component" value="Unassembled WGS sequence"/>
</dbReference>
<protein>
    <recommendedName>
        <fullName evidence="3">S1 motif domain-containing protein</fullName>
    </recommendedName>
</protein>
<proteinExistence type="predicted"/>
<accession>A0ABQ3YR06</accession>
<keyword evidence="2" id="KW-1185">Reference proteome</keyword>
<dbReference type="EMBL" id="BOML01000012">
    <property type="protein sequence ID" value="GID99803.1"/>
    <property type="molecule type" value="Genomic_DNA"/>
</dbReference>
<comment type="caution">
    <text evidence="1">The sequence shown here is derived from an EMBL/GenBank/DDBJ whole genome shotgun (WGS) entry which is preliminary data.</text>
</comment>
<sequence>MSASRRQFPRGTRVRGTVTGFPGCVAGVQVDIGGPVPGWVDCLHLPGEAADWPPIGRSGIFEVVQHRESEVRLFPLDAGMRGLLTRQKRWTGPEWAAITEAHPVGSVIEATVERVFPSNRELSVRFEHGWAAVEYDGVPPQPGSTVSLTVERQSEWTQSLILSLD</sequence>
<name>A0ABQ3YR06_9ACTN</name>